<dbReference type="SUPFAM" id="SSF46785">
    <property type="entry name" value="Winged helix' DNA-binding domain"/>
    <property type="match status" value="1"/>
</dbReference>
<name>A0A6V8MCP1_9BACT</name>
<organism evidence="6 7">
    <name type="scientific">Geomonas silvestris</name>
    <dbReference type="NCBI Taxonomy" id="2740184"/>
    <lineage>
        <taxon>Bacteria</taxon>
        <taxon>Pseudomonadati</taxon>
        <taxon>Thermodesulfobacteriota</taxon>
        <taxon>Desulfuromonadia</taxon>
        <taxon>Geobacterales</taxon>
        <taxon>Geobacteraceae</taxon>
        <taxon>Geomonas</taxon>
    </lineage>
</organism>
<dbReference type="GO" id="GO:0003677">
    <property type="term" value="F:DNA binding"/>
    <property type="evidence" value="ECO:0007669"/>
    <property type="project" value="UniProtKB-KW"/>
</dbReference>
<dbReference type="GO" id="GO:0003700">
    <property type="term" value="F:DNA-binding transcription factor activity"/>
    <property type="evidence" value="ECO:0007669"/>
    <property type="project" value="TreeGrafter"/>
</dbReference>
<feature type="domain" description="Cyclic nucleotide-binding" evidence="4">
    <location>
        <begin position="21"/>
        <end position="141"/>
    </location>
</feature>
<feature type="domain" description="HTH crp-type" evidence="5">
    <location>
        <begin position="157"/>
        <end position="230"/>
    </location>
</feature>
<evidence type="ECO:0000256" key="2">
    <source>
        <dbReference type="ARBA" id="ARBA00023125"/>
    </source>
</evidence>
<evidence type="ECO:0000256" key="3">
    <source>
        <dbReference type="ARBA" id="ARBA00023163"/>
    </source>
</evidence>
<keyword evidence="3" id="KW-0804">Transcription</keyword>
<dbReference type="PROSITE" id="PS51063">
    <property type="entry name" value="HTH_CRP_2"/>
    <property type="match status" value="1"/>
</dbReference>
<dbReference type="Gene3D" id="1.10.10.10">
    <property type="entry name" value="Winged helix-like DNA-binding domain superfamily/Winged helix DNA-binding domain"/>
    <property type="match status" value="1"/>
</dbReference>
<dbReference type="SMART" id="SM00419">
    <property type="entry name" value="HTH_CRP"/>
    <property type="match status" value="1"/>
</dbReference>
<dbReference type="InterPro" id="IPR018490">
    <property type="entry name" value="cNMP-bd_dom_sf"/>
</dbReference>
<evidence type="ECO:0000259" key="4">
    <source>
        <dbReference type="PROSITE" id="PS50042"/>
    </source>
</evidence>
<keyword evidence="1" id="KW-0805">Transcription regulation</keyword>
<dbReference type="EMBL" id="BLXX01000001">
    <property type="protein sequence ID" value="GFO57761.1"/>
    <property type="molecule type" value="Genomic_DNA"/>
</dbReference>
<dbReference type="PRINTS" id="PR00034">
    <property type="entry name" value="HTHCRP"/>
</dbReference>
<dbReference type="PANTHER" id="PTHR24567">
    <property type="entry name" value="CRP FAMILY TRANSCRIPTIONAL REGULATORY PROTEIN"/>
    <property type="match status" value="1"/>
</dbReference>
<dbReference type="InterPro" id="IPR000595">
    <property type="entry name" value="cNMP-bd_dom"/>
</dbReference>
<reference evidence="7" key="1">
    <citation type="submission" date="2020-06" db="EMBL/GenBank/DDBJ databases">
        <title>Draft genomic sequence of Geomonas sp. Red330.</title>
        <authorList>
            <person name="Itoh H."/>
            <person name="Zhenxing X."/>
            <person name="Ushijima N."/>
            <person name="Masuda Y."/>
            <person name="Shiratori Y."/>
            <person name="Senoo K."/>
        </authorList>
    </citation>
    <scope>NUCLEOTIDE SEQUENCE [LARGE SCALE GENOMIC DNA]</scope>
    <source>
        <strain evidence="7">Red330</strain>
    </source>
</reference>
<dbReference type="InterPro" id="IPR036388">
    <property type="entry name" value="WH-like_DNA-bd_sf"/>
</dbReference>
<proteinExistence type="predicted"/>
<dbReference type="GO" id="GO:0005829">
    <property type="term" value="C:cytosol"/>
    <property type="evidence" value="ECO:0007669"/>
    <property type="project" value="TreeGrafter"/>
</dbReference>
<dbReference type="PANTHER" id="PTHR24567:SF68">
    <property type="entry name" value="DNA-BINDING TRANSCRIPTIONAL DUAL REGULATOR CRP"/>
    <property type="match status" value="1"/>
</dbReference>
<comment type="caution">
    <text evidence="6">The sequence shown here is derived from an EMBL/GenBank/DDBJ whole genome shotgun (WGS) entry which is preliminary data.</text>
</comment>
<evidence type="ECO:0000313" key="7">
    <source>
        <dbReference type="Proteomes" id="UP000556026"/>
    </source>
</evidence>
<evidence type="ECO:0000256" key="1">
    <source>
        <dbReference type="ARBA" id="ARBA00023015"/>
    </source>
</evidence>
<dbReference type="Pfam" id="PF13545">
    <property type="entry name" value="HTH_Crp_2"/>
    <property type="match status" value="1"/>
</dbReference>
<keyword evidence="2" id="KW-0238">DNA-binding</keyword>
<dbReference type="Pfam" id="PF00027">
    <property type="entry name" value="cNMP_binding"/>
    <property type="match status" value="1"/>
</dbReference>
<evidence type="ECO:0000313" key="6">
    <source>
        <dbReference type="EMBL" id="GFO57761.1"/>
    </source>
</evidence>
<dbReference type="SUPFAM" id="SSF51206">
    <property type="entry name" value="cAMP-binding domain-like"/>
    <property type="match status" value="1"/>
</dbReference>
<dbReference type="CDD" id="cd00092">
    <property type="entry name" value="HTH_CRP"/>
    <property type="match status" value="1"/>
</dbReference>
<dbReference type="Proteomes" id="UP000556026">
    <property type="component" value="Unassembled WGS sequence"/>
</dbReference>
<keyword evidence="7" id="KW-1185">Reference proteome</keyword>
<dbReference type="InterPro" id="IPR050397">
    <property type="entry name" value="Env_Response_Regulators"/>
</dbReference>
<dbReference type="CDD" id="cd00038">
    <property type="entry name" value="CAP_ED"/>
    <property type="match status" value="1"/>
</dbReference>
<gene>
    <name evidence="6" type="primary">fnr-2_1</name>
    <name evidence="6" type="ORF">GMST_00860</name>
</gene>
<dbReference type="RefSeq" id="WP_183352581.1">
    <property type="nucleotide sequence ID" value="NZ_BLXX01000001.1"/>
</dbReference>
<dbReference type="InterPro" id="IPR014710">
    <property type="entry name" value="RmlC-like_jellyroll"/>
</dbReference>
<dbReference type="InterPro" id="IPR012318">
    <property type="entry name" value="HTH_CRP"/>
</dbReference>
<protein>
    <submittedName>
        <fullName evidence="6">CarD family transcriptional regulator</fullName>
    </submittedName>
</protein>
<evidence type="ECO:0000259" key="5">
    <source>
        <dbReference type="PROSITE" id="PS51063"/>
    </source>
</evidence>
<dbReference type="Gene3D" id="2.60.120.10">
    <property type="entry name" value="Jelly Rolls"/>
    <property type="match status" value="1"/>
</dbReference>
<dbReference type="AlphaFoldDB" id="A0A6V8MCP1"/>
<dbReference type="PROSITE" id="PS50042">
    <property type="entry name" value="CNMP_BINDING_3"/>
    <property type="match status" value="1"/>
</dbReference>
<accession>A0A6V8MCP1</accession>
<sequence>MVIKALPRLRQDNHLISSIPFFSSLSPEEVEQVEKLLVKKHYTKEQIVLYEEDTSNFMYLIYSGKVRVVKLNDEGKEQIITIHKRKDFFGEMSLLDGKTSPATIIAHEDSVIGFLAKRDFEEHLMTNDGIRRKIIDLLCSRLRESWEMIRILSFNTENAQDRVLSLLERLGELYGVKDDRGRIIDVKFTHQQMASYASVTRETMSRVLRNLEKSGVIEVRDDKAILLTRNFFTERCRRSTDREASGY</sequence>
<dbReference type="SMART" id="SM00100">
    <property type="entry name" value="cNMP"/>
    <property type="match status" value="1"/>
</dbReference>
<dbReference type="InterPro" id="IPR036390">
    <property type="entry name" value="WH_DNA-bd_sf"/>
</dbReference>